<evidence type="ECO:0000256" key="1">
    <source>
        <dbReference type="SAM" id="Coils"/>
    </source>
</evidence>
<accession>A0ABQ2D7L1</accession>
<dbReference type="RefSeq" id="WP_189004443.1">
    <property type="nucleotide sequence ID" value="NZ_BMOD01000014.1"/>
</dbReference>
<evidence type="ECO:0000313" key="2">
    <source>
        <dbReference type="EMBL" id="GGJ44620.1"/>
    </source>
</evidence>
<keyword evidence="1" id="KW-0175">Coiled coil</keyword>
<gene>
    <name evidence="2" type="ORF">GCM10008938_33490</name>
</gene>
<reference evidence="3" key="1">
    <citation type="journal article" date="2019" name="Int. J. Syst. Evol. Microbiol.">
        <title>The Global Catalogue of Microorganisms (GCM) 10K type strain sequencing project: providing services to taxonomists for standard genome sequencing and annotation.</title>
        <authorList>
            <consortium name="The Broad Institute Genomics Platform"/>
            <consortium name="The Broad Institute Genome Sequencing Center for Infectious Disease"/>
            <person name="Wu L."/>
            <person name="Ma J."/>
        </authorList>
    </citation>
    <scope>NUCLEOTIDE SEQUENCE [LARGE SCALE GENOMIC DNA]</scope>
    <source>
        <strain evidence="3">JCM 14370</strain>
    </source>
</reference>
<organism evidence="2 3">
    <name type="scientific">Deinococcus roseus</name>
    <dbReference type="NCBI Taxonomy" id="392414"/>
    <lineage>
        <taxon>Bacteria</taxon>
        <taxon>Thermotogati</taxon>
        <taxon>Deinococcota</taxon>
        <taxon>Deinococci</taxon>
        <taxon>Deinococcales</taxon>
        <taxon>Deinococcaceae</taxon>
        <taxon>Deinococcus</taxon>
    </lineage>
</organism>
<evidence type="ECO:0000313" key="3">
    <source>
        <dbReference type="Proteomes" id="UP000632222"/>
    </source>
</evidence>
<name>A0ABQ2D7L1_9DEIO</name>
<sequence length="462" mass="54789">MEKLQGFLHRRTERHNYLDMFPLLKALIQQKKQEQAEEEPFKWLLASQAMQTLNLSEEQAAELVPLSIERYKFKKKVHRALVEQGTGSEAFLQCMAELQFLMTEHQNRQHKQTSGVFDALVSQVLEAHPEAVLVAHRKGDEYVAYVPETLDDHVFMRVLTLTFRNGHLKVTEDLRWKTLIKNHHRWHALYSTERLKGWKFYARADEHLTDMEITQLGGQLTELFMQHHSRKDAYEQDHRILAVTFDLDEHKFRVYHHTLKRYGFSTKLQRCVLRTTPKVIKDSGGVQVTHWHNSRDMQGETLPWEDSEERNHFGFTRRCRERVLDLHESHLHTLQEQRLEAQKERERRQARARQVQSLLTALHQQWLQLFWEHTHDKFMQEYGDLTLWEGFKKMIREPSSPVYQTHRGTLEKLLGFVLDHQRWAGRVVEEVLQAHNLQHGDAVLDLPEALRALRVPEVNDAV</sequence>
<dbReference type="Proteomes" id="UP000632222">
    <property type="component" value="Unassembled WGS sequence"/>
</dbReference>
<keyword evidence="3" id="KW-1185">Reference proteome</keyword>
<feature type="coiled-coil region" evidence="1">
    <location>
        <begin position="324"/>
        <end position="351"/>
    </location>
</feature>
<protein>
    <submittedName>
        <fullName evidence="2">Uncharacterized protein</fullName>
    </submittedName>
</protein>
<proteinExistence type="predicted"/>
<dbReference type="EMBL" id="BMOD01000014">
    <property type="protein sequence ID" value="GGJ44620.1"/>
    <property type="molecule type" value="Genomic_DNA"/>
</dbReference>
<comment type="caution">
    <text evidence="2">The sequence shown here is derived from an EMBL/GenBank/DDBJ whole genome shotgun (WGS) entry which is preliminary data.</text>
</comment>